<organism evidence="27 29">
    <name type="scientific">Didymodactylos carnosus</name>
    <dbReference type="NCBI Taxonomy" id="1234261"/>
    <lineage>
        <taxon>Eukaryota</taxon>
        <taxon>Metazoa</taxon>
        <taxon>Spiralia</taxon>
        <taxon>Gnathifera</taxon>
        <taxon>Rotifera</taxon>
        <taxon>Eurotatoria</taxon>
        <taxon>Bdelloidea</taxon>
        <taxon>Philodinida</taxon>
        <taxon>Philodinidae</taxon>
        <taxon>Didymodactylos</taxon>
    </lineage>
</organism>
<dbReference type="InterPro" id="IPR014722">
    <property type="entry name" value="Rib_uL2_dom2"/>
</dbReference>
<accession>A0A814JGC3</accession>
<dbReference type="FunFam" id="2.130.10.10:FF:000010">
    <property type="entry name" value="Coatomer subunit alpha"/>
    <property type="match status" value="1"/>
</dbReference>
<dbReference type="InterPro" id="IPR056176">
    <property type="entry name" value="TPR_COPA_B"/>
</dbReference>
<dbReference type="PROSITE" id="PS50294">
    <property type="entry name" value="WD_REPEATS_REGION"/>
    <property type="match status" value="4"/>
</dbReference>
<evidence type="ECO:0000313" key="27">
    <source>
        <dbReference type="EMBL" id="CAF1035174.1"/>
    </source>
</evidence>
<keyword evidence="29" id="KW-1185">Reference proteome</keyword>
<dbReference type="InterPro" id="IPR047312">
    <property type="entry name" value="Coatomer_alpha_WD-assoc_reg"/>
</dbReference>
<feature type="repeat" description="WD" evidence="16">
    <location>
        <begin position="1812"/>
        <end position="1853"/>
    </location>
</feature>
<evidence type="ECO:0000256" key="6">
    <source>
        <dbReference type="ARBA" id="ARBA00022737"/>
    </source>
</evidence>
<evidence type="ECO:0000259" key="18">
    <source>
        <dbReference type="Pfam" id="PF04053"/>
    </source>
</evidence>
<keyword evidence="4" id="KW-0963">Cytoplasm</keyword>
<keyword evidence="6" id="KW-0677">Repeat</keyword>
<dbReference type="SUPFAM" id="SSF50978">
    <property type="entry name" value="WD40 repeat-like"/>
    <property type="match status" value="1"/>
</dbReference>
<evidence type="ECO:0000256" key="4">
    <source>
        <dbReference type="ARBA" id="ARBA00022490"/>
    </source>
</evidence>
<dbReference type="PROSITE" id="PS00678">
    <property type="entry name" value="WD_REPEATS_1"/>
    <property type="match status" value="1"/>
</dbReference>
<feature type="domain" description="COPA/B second beta-propeller" evidence="18">
    <location>
        <begin position="1974"/>
        <end position="2195"/>
    </location>
</feature>
<dbReference type="PRINTS" id="PR00320">
    <property type="entry name" value="GPROTEINBRPT"/>
</dbReference>
<dbReference type="Proteomes" id="UP000681722">
    <property type="component" value="Unassembled WGS sequence"/>
</dbReference>
<keyword evidence="10" id="KW-0472">Membrane</keyword>
<evidence type="ECO:0000256" key="10">
    <source>
        <dbReference type="ARBA" id="ARBA00023136"/>
    </source>
</evidence>
<dbReference type="EMBL" id="CAJOBC010003907">
    <property type="protein sequence ID" value="CAF3805824.1"/>
    <property type="molecule type" value="Genomic_DNA"/>
</dbReference>
<evidence type="ECO:0000256" key="15">
    <source>
        <dbReference type="ARBA" id="ARBA00081575"/>
    </source>
</evidence>
<dbReference type="Pfam" id="PF06957">
    <property type="entry name" value="COPI_C"/>
    <property type="match status" value="1"/>
</dbReference>
<feature type="repeat" description="WD" evidence="16">
    <location>
        <begin position="1856"/>
        <end position="1897"/>
    </location>
</feature>
<keyword evidence="8" id="KW-0653">Protein transport</keyword>
<evidence type="ECO:0000256" key="1">
    <source>
        <dbReference type="ARBA" id="ARBA00004255"/>
    </source>
</evidence>
<dbReference type="Pfam" id="PF23069">
    <property type="entry name" value="DUF7042"/>
    <property type="match status" value="4"/>
</dbReference>
<keyword evidence="3" id="KW-0813">Transport</keyword>
<dbReference type="Pfam" id="PF00400">
    <property type="entry name" value="WD40"/>
    <property type="match status" value="5"/>
</dbReference>
<dbReference type="Gene3D" id="2.130.10.10">
    <property type="entry name" value="YVTN repeat-like/Quinoprotein amine dehydrogenase"/>
    <property type="match status" value="1"/>
</dbReference>
<feature type="domain" description="DUF7044" evidence="22">
    <location>
        <begin position="354"/>
        <end position="468"/>
    </location>
</feature>
<evidence type="ECO:0000259" key="26">
    <source>
        <dbReference type="Pfam" id="PF23953"/>
    </source>
</evidence>
<dbReference type="Pfam" id="PF04053">
    <property type="entry name" value="B-prop_COPA_B_2nd"/>
    <property type="match status" value="1"/>
</dbReference>
<evidence type="ECO:0000259" key="24">
    <source>
        <dbReference type="Pfam" id="PF23288"/>
    </source>
</evidence>
<dbReference type="CDD" id="cd22948">
    <property type="entry name" value="Coatomer_WDAD_alpha"/>
    <property type="match status" value="1"/>
</dbReference>
<evidence type="ECO:0000313" key="29">
    <source>
        <dbReference type="Proteomes" id="UP000663829"/>
    </source>
</evidence>
<dbReference type="GO" id="GO:0030126">
    <property type="term" value="C:COPI vesicle coat"/>
    <property type="evidence" value="ECO:0007669"/>
    <property type="project" value="InterPro"/>
</dbReference>
<dbReference type="InterPro" id="IPR010714">
    <property type="entry name" value="Coatomer_asu_C"/>
</dbReference>
<comment type="function">
    <text evidence="11">The coatomer is a cytosolic protein complex that binds to dilysine motifs and reversibly associates with Golgi non-clathrin-coated vesicles, which further mediate biosynthetic protein transport from the ER, via the Golgi up to the trans Golgi network. Coatomer complex is required for budding from Golgi membranes, and is essential for the retrograde Golgi-to-ER transport of dilysine-tagged proteins. In mammals, the coatomer can only be recruited by membranes associated to ADP-ribosylation factors (ARFs), which are small GTP-binding proteins; the complex also influences the Golgi structural integrity, as well as the processing, activity, and endocytic recycling of LDL receptors.</text>
</comment>
<dbReference type="InterPro" id="IPR057934">
    <property type="entry name" value="KOW_Spt5_7"/>
</dbReference>
<keyword evidence="7" id="KW-0931">ER-Golgi transport</keyword>
<feature type="region of interest" description="Disordered" evidence="17">
    <location>
        <begin position="104"/>
        <end position="124"/>
    </location>
</feature>
<dbReference type="CDD" id="cd00200">
    <property type="entry name" value="WD40"/>
    <property type="match status" value="1"/>
</dbReference>
<evidence type="ECO:0000256" key="9">
    <source>
        <dbReference type="ARBA" id="ARBA00023034"/>
    </source>
</evidence>
<dbReference type="InterPro" id="IPR006692">
    <property type="entry name" value="Beta-prop_COPA/B_2nd"/>
</dbReference>
<dbReference type="Pfam" id="PF23070">
    <property type="entry name" value="DUF7043"/>
    <property type="match status" value="2"/>
</dbReference>
<evidence type="ECO:0000256" key="12">
    <source>
        <dbReference type="ARBA" id="ARBA00057585"/>
    </source>
</evidence>
<feature type="domain" description="DUF7042" evidence="20">
    <location>
        <begin position="501"/>
        <end position="635"/>
    </location>
</feature>
<dbReference type="Pfam" id="PF12815">
    <property type="entry name" value="CTD"/>
    <property type="match status" value="1"/>
</dbReference>
<dbReference type="Pfam" id="PF23288">
    <property type="entry name" value="KOW6_SPT5"/>
    <property type="match status" value="1"/>
</dbReference>
<proteinExistence type="predicted"/>
<feature type="repeat" description="WD" evidence="16">
    <location>
        <begin position="1699"/>
        <end position="1740"/>
    </location>
</feature>
<dbReference type="InterPro" id="IPR041980">
    <property type="entry name" value="KOW_Spt5_6_metazoa"/>
</dbReference>
<dbReference type="InterPro" id="IPR055470">
    <property type="entry name" value="DUF7042"/>
</dbReference>
<evidence type="ECO:0000259" key="21">
    <source>
        <dbReference type="Pfam" id="PF23070"/>
    </source>
</evidence>
<name>A0A814JGC3_9BILA</name>
<dbReference type="GO" id="GO:0006886">
    <property type="term" value="P:intracellular protein transport"/>
    <property type="evidence" value="ECO:0007669"/>
    <property type="project" value="InterPro"/>
</dbReference>
<comment type="function">
    <text evidence="12">Xenin stimulates exocrine pancreatic secretion. It inhibits pentagastrin-stimulated secretion of acid, to induce exocrine pancreatic secretion and to affect small and large intestinal motility. In the gut, xenin interacts with the neurotensin receptor.</text>
</comment>
<evidence type="ECO:0000259" key="25">
    <source>
        <dbReference type="Pfam" id="PF23290"/>
    </source>
</evidence>
<dbReference type="Pfam" id="PF23287">
    <property type="entry name" value="KOW7_SPT5"/>
    <property type="match status" value="1"/>
</dbReference>
<feature type="repeat" description="WD" evidence="16">
    <location>
        <begin position="1741"/>
        <end position="1782"/>
    </location>
</feature>
<dbReference type="GO" id="GO:0005198">
    <property type="term" value="F:structural molecule activity"/>
    <property type="evidence" value="ECO:0007669"/>
    <property type="project" value="InterPro"/>
</dbReference>
<dbReference type="EMBL" id="CAJNOQ010003907">
    <property type="protein sequence ID" value="CAF1035174.1"/>
    <property type="molecule type" value="Genomic_DNA"/>
</dbReference>
<dbReference type="GO" id="GO:0016192">
    <property type="term" value="P:vesicle-mediated transport"/>
    <property type="evidence" value="ECO:0007669"/>
    <property type="project" value="UniProtKB-KW"/>
</dbReference>
<protein>
    <recommendedName>
        <fullName evidence="14">Coatomer subunit alpha</fullName>
    </recommendedName>
    <alternativeName>
        <fullName evidence="15">Alpha-coat protein</fullName>
    </alternativeName>
</protein>
<feature type="domain" description="Spt5 KOW" evidence="25">
    <location>
        <begin position="4"/>
        <end position="35"/>
    </location>
</feature>
<dbReference type="OrthoDB" id="10261470at2759"/>
<feature type="domain" description="COPA/B TPR" evidence="26">
    <location>
        <begin position="2235"/>
        <end position="2380"/>
    </location>
</feature>
<comment type="subcellular location">
    <subcellularLocation>
        <location evidence="2">Cytoplasm</location>
    </subcellularLocation>
    <subcellularLocation>
        <location evidence="1">Golgi apparatus membrane</location>
        <topology evidence="1">Peripheral membrane protein</topology>
        <orientation evidence="1">Cytoplasmic side</orientation>
    </subcellularLocation>
</comment>
<dbReference type="InterPro" id="IPR036322">
    <property type="entry name" value="WD40_repeat_dom_sf"/>
</dbReference>
<dbReference type="InterPro" id="IPR015943">
    <property type="entry name" value="WD40/YVTN_repeat-like_dom_sf"/>
</dbReference>
<feature type="non-terminal residue" evidence="27">
    <location>
        <position position="1"/>
    </location>
</feature>
<dbReference type="InterPro" id="IPR055472">
    <property type="entry name" value="DUF7044"/>
</dbReference>
<dbReference type="InterPro" id="IPR001680">
    <property type="entry name" value="WD40_rpt"/>
</dbReference>
<evidence type="ECO:0000256" key="8">
    <source>
        <dbReference type="ARBA" id="ARBA00022927"/>
    </source>
</evidence>
<feature type="domain" description="DUF7043" evidence="21">
    <location>
        <begin position="1281"/>
        <end position="1393"/>
    </location>
</feature>
<dbReference type="InterPro" id="IPR020472">
    <property type="entry name" value="WD40_PAC1"/>
</dbReference>
<evidence type="ECO:0000256" key="14">
    <source>
        <dbReference type="ARBA" id="ARBA00073979"/>
    </source>
</evidence>
<gene>
    <name evidence="27" type="ORF">GPM918_LOCUS15488</name>
    <name evidence="28" type="ORF">SRO942_LOCUS15488</name>
</gene>
<evidence type="ECO:0000256" key="17">
    <source>
        <dbReference type="SAM" id="MobiDB-lite"/>
    </source>
</evidence>
<comment type="caution">
    <text evidence="27">The sequence shown here is derived from an EMBL/GenBank/DDBJ whole genome shotgun (WGS) entry which is preliminary data.</text>
</comment>
<evidence type="ECO:0000256" key="11">
    <source>
        <dbReference type="ARBA" id="ARBA00024791"/>
    </source>
</evidence>
<dbReference type="Proteomes" id="UP000663829">
    <property type="component" value="Unassembled WGS sequence"/>
</dbReference>
<evidence type="ECO:0000313" key="28">
    <source>
        <dbReference type="EMBL" id="CAF3805824.1"/>
    </source>
</evidence>
<feature type="domain" description="DUF7042" evidence="20">
    <location>
        <begin position="777"/>
        <end position="921"/>
    </location>
</feature>
<dbReference type="GO" id="GO:0000139">
    <property type="term" value="C:Golgi membrane"/>
    <property type="evidence" value="ECO:0007669"/>
    <property type="project" value="UniProtKB-SubCell"/>
</dbReference>
<evidence type="ECO:0000256" key="13">
    <source>
        <dbReference type="ARBA" id="ARBA00062633"/>
    </source>
</evidence>
<evidence type="ECO:0000256" key="16">
    <source>
        <dbReference type="PROSITE-ProRule" id="PRU00221"/>
    </source>
</evidence>
<feature type="domain" description="Spt5 KOW" evidence="24">
    <location>
        <begin position="241"/>
        <end position="294"/>
    </location>
</feature>
<dbReference type="Pfam" id="PF23953">
    <property type="entry name" value="TPR_COPA_B"/>
    <property type="match status" value="1"/>
</dbReference>
<sequence length="2849" mass="324905">HFLGYVGIVKDATESTCKIELHAKCQTITVDKNRIIVLLANSGDVSSYQTATPLHGSQTPGYNAFGAQTPLYGSRTPMLGSGTPHYDGSRTPHYGNMTPRHDGSMTPGGGGGASAWDPSYAATPRVDYDDDEPSPYQNLNPTTPSYSHIDTNIPSTGAASVSSINQNTFSPYNPHATQSPGIDYQPYSSHIPTPGSDSYRAPDQSPANYVYSPSINMTPVTPSAQYTPIPTGVEFDAYSNDWHTEGLVVRLKDHYDDIAAGSTGVIQSITGNMCTIHVEKLDKKVAILLDRIEPVIPKQNDKVCVIGGDYKGALGDLLSVDYQDGVVKLHENSSLDDNITMINLRYLSKYCLARCFYPHQILGEYYSTESGLETFTRFVDNGDFERKMYRRESGAGASQKTGPLLESSDLGECHQINYKSSPTQHPSKAYYQLIYKDKQKSCFQCYHLFNRTRNILQIRKSSCDEITSLLTNQMDFDDLCRNINDQAEFTTLFLRKYSAEECRATIYGTFHFTYEFREGGIGICDHVQSRLQSCPDPGTPFAAINERFWMTYGYCKHITSSFDANQLFQCLGSWTTEDGNVFTAIANERVGSETLYNKFRCMLTRQDQPQWFVKSQFAECSRLYSPTDGPEKIIITPTVPEEPTPKCFFPGNFTGEWINTANINSRVIVNSTHIHEIVKVNNRGWLRETYYVCQQTSRSQFLVQAVTKGECFSYYICFDFKDRHHNILRYRKSKSFMTDIYREFSKRDPFFEVCAWTSFGNDANWKYQVFVLDPPAPIECPFTGMWTFKQIGQENSLIKTRIRGGVTPRPRDHGWYITCDPKYMVSQWTICGDQTKSMFVDREYCRQLDPYGTPIGVYEMPDYIYQCAGYWREDSRSILITYDRDDPFINYKCWVYERTNLDEVTLSRSAGSACGAKQTSTSYRPEDGADLNILLKESERIHDDCPIRYDDGRNIFLDLEGFNFYYAAGPPMFKLSSFILAFSSLSCSLSQCIFDRPVLGEYYSYENGLETHSSFKDNGDIERRFYRRQSGLGAQAGIITVLDSAAIGGCYQINYISNPFQHVSKWHYELIYQDKEKSCFQCFEIYNRTRNILQIRKSECDEITSLLTNTMNFQDLCASINQEADFDTLFLKTFSAEECRATIYGTFHFTYEFREGGIGICDNPASRLVSCPDPGTPFEAVNERFWMTYGYCKDLVSSIDAQPLYQCLGYWINENQDIYTAIANERVGSERWYDKFRCMLTRQDQPQWFAKSLFAECSRLYSPTDGPEKVIITPVVPEVPTPTCFFPDNFTGEWINTANVNAKVIINSTHIHEISQVNNRGWLRETYYVCQQITRNQFLVKTVTKGECFPYYICFDFKDRHHNILRYRKSKSFMSNVYDDLSKRDPLFEVCAWTSFGNDANWKYQVFVLDPPAPVECPFTGMWTFKQVGQPNSLINTRIRGGVTPRPRDHGWYITCDPKYMVSQWTICGDQTKSMFADREYCRQLDPYGTPIGVYEMPDYIYQCAGYWREDSRSYLITYDRDDPYINYKCWVYERMDLFKIYLSRSAGSACGFNQTSDSYKGEDGADLFIQLDEAERIHDDCPIRYDDGRNPWLDIDEFLFYYASGTHFRTSFVIIVTGLTFHPKRSWVLASLHSGVIQLWDYRMKTLLDKFDEHDGPVRGIHFHNAQPLFVSGGDDYKIKVGWLSVWNYKQRRCLFTLLGHLDYIRTTFFHHEYPWIISASDDQTIRIWNWQSRQCVCVMTGHNHYVMCAQFHPSEDLVVSASLDQTVRVWDISGNKNVYSSPDTIQSQIQRTTGTPDLFGQADAVVKHVLEGHDRGVNWATFHSTLPLIVTAADDRVVKLWRMNESKAWEVDTCRGHYNNVSCVIFHPRQDLILSNGEDKSIRVWDMTKRVAINTFRRENDRFWVLAMHPTLNLFAAGHDNGMVVFKLERERPVYAVVGNIVYYVKDKHLRKLEIVTSKDVPLMTLRSGPRAPYFSMSYNPAENAILLTTRVPSQLDNSIYDLYVVPKESSESTSQNPDEGRRSSGLNAVWVARNRFAVLDKSHVILIKNNKNEITKKIQLPNCDEIFYAGTGLLLIREQDHVTLYDAQQKRSLASVRITKAKYAIWSNDMSYVSLLSKHQLVICNRKLEQLCMIQENVPLKSGAWDDSGVFIYTTSNHIKYALLNGDHGIIRTLDLPIYITKVKGNSVFCLDREVRPRLLTIDPTEFKFKLALVNRKYDEVLHMVRTAKLVGQSIIAYLQKKGYPEVALHFVKDEKTRFGLALECGNIDIALEAARALDDKRCWEKLGETALMQGNHQIVEMSYQRTKNFDKLAFLYLITGNLEKLRKMMKIAEVRKDVSGQFQIAMLLGDVDERVKLLKQCNQKSMAYVMAATHGLDEEAESLKQVLETSQDTLPEINTKAELLQPPCPIAQQESNWPLLAISKGFFEGAMIKSGQTGSTSGAGLTTQVQTAFTPNVTVDETVNTGGDWADGDAEMLLDEDGNRETATNGDDTNEKGEGWGDDINLDLPADLDTSAGANVGTDDDQEGFFVAPTKGQSVPQLWVNNSKLPVDHILAGSFESAMRLLNDQVGIVEFEEYKQLFIQTYSRAKTAYTALPSLPSIFAYPLRNWRDATVKNYLPSIGVKLEELVSRLQLAYRLTTNGKFSEAVEKFRSILLSVPLLIVDTRQDVSEATQLIEICREYIIGLQMSMAKKDLQGANVEKRSCELAAYFTHCNLQPVHKIMTLKSALNQAFKLKNYKTASSFAKRLLELGPTPDVAQQTRKVLSVCEKNPVDEQPMNYDEHNPFDICAASYVPIYRGKPVTKCPLSGACYLPEFKGQLCRVTRATEIGKECLGLRISMAQFR</sequence>
<dbReference type="GO" id="GO:0042060">
    <property type="term" value="P:wound healing"/>
    <property type="evidence" value="ECO:0007669"/>
    <property type="project" value="TreeGrafter"/>
</dbReference>
<evidence type="ECO:0000256" key="5">
    <source>
        <dbReference type="ARBA" id="ARBA00022574"/>
    </source>
</evidence>
<evidence type="ECO:0000256" key="2">
    <source>
        <dbReference type="ARBA" id="ARBA00004496"/>
    </source>
</evidence>
<feature type="domain" description="Spt5 KOW" evidence="23">
    <location>
        <begin position="295"/>
        <end position="349"/>
    </location>
</feature>
<dbReference type="Gene3D" id="1.25.40.470">
    <property type="match status" value="1"/>
</dbReference>
<dbReference type="SMART" id="SM00320">
    <property type="entry name" value="WD40"/>
    <property type="match status" value="7"/>
</dbReference>
<feature type="domain" description="Coatomer alpha subunit C-terminal" evidence="19">
    <location>
        <begin position="2428"/>
        <end position="2849"/>
    </location>
</feature>
<feature type="domain" description="DUF7042" evidence="20">
    <location>
        <begin position="1414"/>
        <end position="1558"/>
    </location>
</feature>
<dbReference type="InterPro" id="IPR055471">
    <property type="entry name" value="DUF7043"/>
</dbReference>
<comment type="subunit">
    <text evidence="13">Oligomeric complex that consists of at least the alpha, beta, beta', gamma, delta, epsilon and zeta subunits. Interacts with SCYL1. Interacts with JAGN1. Interacts with TMEM41B. Interacts with SVEP1. Probably interacts with PEX11A.</text>
</comment>
<evidence type="ECO:0000259" key="20">
    <source>
        <dbReference type="Pfam" id="PF23069"/>
    </source>
</evidence>
<evidence type="ECO:0000259" key="22">
    <source>
        <dbReference type="Pfam" id="PF23071"/>
    </source>
</evidence>
<feature type="domain" description="DUF7042" evidence="20">
    <location>
        <begin position="1138"/>
        <end position="1272"/>
    </location>
</feature>
<dbReference type="InterPro" id="IPR019775">
    <property type="entry name" value="WD40_repeat_CS"/>
</dbReference>
<dbReference type="Gene3D" id="2.30.30.30">
    <property type="match status" value="1"/>
</dbReference>
<dbReference type="PANTHER" id="PTHR22255">
    <property type="entry name" value="LP06548P"/>
    <property type="match status" value="1"/>
</dbReference>
<dbReference type="PROSITE" id="PS50082">
    <property type="entry name" value="WD_REPEATS_2"/>
    <property type="match status" value="4"/>
</dbReference>
<keyword evidence="5 16" id="KW-0853">WD repeat</keyword>
<dbReference type="PANTHER" id="PTHR22255:SF1">
    <property type="entry name" value="LD32918P"/>
    <property type="match status" value="1"/>
</dbReference>
<reference evidence="27" key="1">
    <citation type="submission" date="2021-02" db="EMBL/GenBank/DDBJ databases">
        <authorList>
            <person name="Nowell W R."/>
        </authorList>
    </citation>
    <scope>NUCLEOTIDE SEQUENCE</scope>
</reference>
<feature type="domain" description="DUF7044" evidence="22">
    <location>
        <begin position="991"/>
        <end position="1105"/>
    </location>
</feature>
<evidence type="ECO:0000256" key="7">
    <source>
        <dbReference type="ARBA" id="ARBA00022892"/>
    </source>
</evidence>
<dbReference type="Pfam" id="PF23290">
    <property type="entry name" value="KOW5_SPT5"/>
    <property type="match status" value="1"/>
</dbReference>
<evidence type="ECO:0000256" key="3">
    <source>
        <dbReference type="ARBA" id="ARBA00022448"/>
    </source>
</evidence>
<feature type="domain" description="DUF7043" evidence="21">
    <location>
        <begin position="644"/>
        <end position="761"/>
    </location>
</feature>
<dbReference type="Pfam" id="PF23071">
    <property type="entry name" value="DUF7044"/>
    <property type="match status" value="2"/>
</dbReference>
<keyword evidence="9" id="KW-0333">Golgi apparatus</keyword>
<evidence type="ECO:0000259" key="23">
    <source>
        <dbReference type="Pfam" id="PF23287"/>
    </source>
</evidence>
<evidence type="ECO:0000259" key="19">
    <source>
        <dbReference type="Pfam" id="PF06957"/>
    </source>
</evidence>
<dbReference type="InterPro" id="IPR041978">
    <property type="entry name" value="KOW_Spt5_5"/>
</dbReference>
<dbReference type="FunFam" id="1.25.40.470:FF:000002">
    <property type="entry name" value="Coatomer subunit alpha"/>
    <property type="match status" value="1"/>
</dbReference>